<evidence type="ECO:0000313" key="1">
    <source>
        <dbReference type="EnsemblPlants" id="Solyc02g021610.1.1.1"/>
    </source>
</evidence>
<dbReference type="EnsemblPlants" id="Solyc02g021610.1.1">
    <property type="protein sequence ID" value="Solyc02g021610.1.1.1"/>
    <property type="gene ID" value="Solyc02g021610.1"/>
</dbReference>
<name>A0A3Q7EXW8_SOLLC</name>
<dbReference type="AlphaFoldDB" id="A0A3Q7EXW8"/>
<keyword evidence="2" id="KW-1185">Reference proteome</keyword>
<reference evidence="1" key="2">
    <citation type="submission" date="2019-01" db="UniProtKB">
        <authorList>
            <consortium name="EnsemblPlants"/>
        </authorList>
    </citation>
    <scope>IDENTIFICATION</scope>
    <source>
        <strain evidence="1">cv. Heinz 1706</strain>
    </source>
</reference>
<protein>
    <submittedName>
        <fullName evidence="1">Uncharacterized protein</fullName>
    </submittedName>
</protein>
<dbReference type="InParanoid" id="A0A3Q7EXW8"/>
<dbReference type="Proteomes" id="UP000004994">
    <property type="component" value="Chromosome 2"/>
</dbReference>
<evidence type="ECO:0000313" key="2">
    <source>
        <dbReference type="Proteomes" id="UP000004994"/>
    </source>
</evidence>
<sequence length="133" mass="14799">MGDVLLGNYSIVESSLIRQESSLAWANNSEQDGQDGLDALDNDLCHKFVVSITYSNRPETLESMGVGEIWDKANEGGIDVEGHGGVNTFAKCNYFSSDHISVFLVEHVMKVIRSRVFERLERVESIKNFAISN</sequence>
<dbReference type="Gramene" id="Solyc02g021610.1.1">
    <property type="protein sequence ID" value="Solyc02g021610.1.1.1"/>
    <property type="gene ID" value="Solyc02g021610.1"/>
</dbReference>
<reference evidence="1" key="1">
    <citation type="journal article" date="2012" name="Nature">
        <title>The tomato genome sequence provides insights into fleshy fruit evolution.</title>
        <authorList>
            <consortium name="Tomato Genome Consortium"/>
        </authorList>
    </citation>
    <scope>NUCLEOTIDE SEQUENCE [LARGE SCALE GENOMIC DNA]</scope>
    <source>
        <strain evidence="1">cv. Heinz 1706</strain>
    </source>
</reference>
<organism evidence="1">
    <name type="scientific">Solanum lycopersicum</name>
    <name type="common">Tomato</name>
    <name type="synonym">Lycopersicon esculentum</name>
    <dbReference type="NCBI Taxonomy" id="4081"/>
    <lineage>
        <taxon>Eukaryota</taxon>
        <taxon>Viridiplantae</taxon>
        <taxon>Streptophyta</taxon>
        <taxon>Embryophyta</taxon>
        <taxon>Tracheophyta</taxon>
        <taxon>Spermatophyta</taxon>
        <taxon>Magnoliopsida</taxon>
        <taxon>eudicotyledons</taxon>
        <taxon>Gunneridae</taxon>
        <taxon>Pentapetalae</taxon>
        <taxon>asterids</taxon>
        <taxon>lamiids</taxon>
        <taxon>Solanales</taxon>
        <taxon>Solanaceae</taxon>
        <taxon>Solanoideae</taxon>
        <taxon>Solaneae</taxon>
        <taxon>Solanum</taxon>
        <taxon>Solanum subgen. Lycopersicon</taxon>
    </lineage>
</organism>
<dbReference type="PaxDb" id="4081-Solyc02g021610.1.1"/>
<proteinExistence type="predicted"/>
<accession>A0A3Q7EXW8</accession>